<name>W9JST2_FUSOX</name>
<feature type="region of interest" description="Disordered" evidence="1">
    <location>
        <begin position="108"/>
        <end position="150"/>
    </location>
</feature>
<evidence type="ECO:0000256" key="1">
    <source>
        <dbReference type="SAM" id="MobiDB-lite"/>
    </source>
</evidence>
<sequence>MSLDELPELPKLNWQMSPCHLHPPTQSLPLPFSQRRAKRLNPDANETTPKLPKTPRQPLQALEQNSIVLPNAGSNSQSDNSVLSRPRPRRSAAAIARDQLATLYARYHELGANAPEEEGEEDDDLDEIEIDSGHPPGVEGNFGHEARMPK</sequence>
<organism evidence="2">
    <name type="scientific">Fusarium oxysporum Fo47</name>
    <dbReference type="NCBI Taxonomy" id="660027"/>
    <lineage>
        <taxon>Eukaryota</taxon>
        <taxon>Fungi</taxon>
        <taxon>Dikarya</taxon>
        <taxon>Ascomycota</taxon>
        <taxon>Pezizomycotina</taxon>
        <taxon>Sordariomycetes</taxon>
        <taxon>Hypocreomycetidae</taxon>
        <taxon>Hypocreales</taxon>
        <taxon>Nectriaceae</taxon>
        <taxon>Fusarium</taxon>
        <taxon>Fusarium oxysporum species complex</taxon>
    </lineage>
</organism>
<dbReference type="AlphaFoldDB" id="W9JST2"/>
<reference evidence="2" key="2">
    <citation type="submission" date="2012-06" db="EMBL/GenBank/DDBJ databases">
        <title>Annotation of the Genome Sequence of Fusarium oxysporum Fo47.</title>
        <authorList>
            <consortium name="The Broad Institute Genomics Platform"/>
            <person name="Ma L.-J."/>
            <person name="Corby-Kistler H."/>
            <person name="Broz K."/>
            <person name="Gale L.R."/>
            <person name="Jonkers W."/>
            <person name="O'Donnell K."/>
            <person name="Ploetz R."/>
            <person name="Steinberg C."/>
            <person name="Schwartz D.C."/>
            <person name="VanEtten H."/>
            <person name="Zhou S."/>
            <person name="Young S.K."/>
            <person name="Zeng Q."/>
            <person name="Gargeya S."/>
            <person name="Fitzgerald M."/>
            <person name="Abouelleil A."/>
            <person name="Alvarado L."/>
            <person name="Chapman S.B."/>
            <person name="Gainer-Dewar J."/>
            <person name="Goldberg J."/>
            <person name="Griggs A."/>
            <person name="Gujja S."/>
            <person name="Hansen M."/>
            <person name="Howarth C."/>
            <person name="Imamovic A."/>
            <person name="Ireland A."/>
            <person name="Larimer J."/>
            <person name="McCowan C."/>
            <person name="Murphy C."/>
            <person name="Pearson M."/>
            <person name="Poon T.W."/>
            <person name="Priest M."/>
            <person name="Roberts A."/>
            <person name="Saif S."/>
            <person name="Shea T."/>
            <person name="Sykes S."/>
            <person name="Wortman J."/>
            <person name="Nusbaum C."/>
            <person name="Birren B."/>
        </authorList>
    </citation>
    <scope>NUCLEOTIDE SEQUENCE</scope>
    <source>
        <strain evidence="2">Fo47</strain>
    </source>
</reference>
<protein>
    <submittedName>
        <fullName evidence="2">Uncharacterized protein</fullName>
    </submittedName>
</protein>
<proteinExistence type="predicted"/>
<gene>
    <name evidence="2" type="ORF">FOZG_13906</name>
</gene>
<feature type="region of interest" description="Disordered" evidence="1">
    <location>
        <begin position="1"/>
        <end position="93"/>
    </location>
</feature>
<evidence type="ECO:0000313" key="2">
    <source>
        <dbReference type="EMBL" id="EWZ32338.1"/>
    </source>
</evidence>
<dbReference type="Proteomes" id="UP000030766">
    <property type="component" value="Unassembled WGS sequence"/>
</dbReference>
<feature type="compositionally biased region" description="Polar residues" evidence="1">
    <location>
        <begin position="62"/>
        <end position="83"/>
    </location>
</feature>
<reference evidence="2" key="1">
    <citation type="submission" date="2011-06" db="EMBL/GenBank/DDBJ databases">
        <title>The Genome Sequence of Fusarium oxysporum Fo47.</title>
        <authorList>
            <consortium name="The Broad Institute Genome Sequencing Platform"/>
            <person name="Ma L.-J."/>
            <person name="Gale L.R."/>
            <person name="Schwartz D.C."/>
            <person name="Zhou S."/>
            <person name="Corby-Kistler H."/>
            <person name="Young S.K."/>
            <person name="Zeng Q."/>
            <person name="Gargeya S."/>
            <person name="Fitzgerald M."/>
            <person name="Haas B."/>
            <person name="Abouelleil A."/>
            <person name="Alvarado L."/>
            <person name="Arachchi H.M."/>
            <person name="Berlin A."/>
            <person name="Brown A."/>
            <person name="Chapman S.B."/>
            <person name="Chen Z."/>
            <person name="Dunbar C."/>
            <person name="Freedman E."/>
            <person name="Gearin G."/>
            <person name="Gellesch M."/>
            <person name="Goldberg J."/>
            <person name="Griggs A."/>
            <person name="Gujja S."/>
            <person name="Heiman D."/>
            <person name="Howarth C."/>
            <person name="Larson L."/>
            <person name="Lui A."/>
            <person name="MacDonald P.J.P."/>
            <person name="Mehta T."/>
            <person name="Montmayeur A."/>
            <person name="Murphy C."/>
            <person name="Neiman D."/>
            <person name="Pearson M."/>
            <person name="Priest M."/>
            <person name="Roberts A."/>
            <person name="Saif S."/>
            <person name="Shea T."/>
            <person name="Shenoy N."/>
            <person name="Sisk P."/>
            <person name="Stolte C."/>
            <person name="Sykes S."/>
            <person name="Wortman J."/>
            <person name="Nusbaum C."/>
            <person name="Birren B."/>
        </authorList>
    </citation>
    <scope>NUCLEOTIDE SEQUENCE [LARGE SCALE GENOMIC DNA]</scope>
    <source>
        <strain evidence="2">Fo47</strain>
    </source>
</reference>
<dbReference type="VEuPathDB" id="FungiDB:FOZG_13906"/>
<feature type="compositionally biased region" description="Acidic residues" evidence="1">
    <location>
        <begin position="115"/>
        <end position="130"/>
    </location>
</feature>
<accession>W9JST2</accession>
<dbReference type="HOGENOM" id="CLU_1885857_0_0_1"/>
<dbReference type="EMBL" id="JH717906">
    <property type="protein sequence ID" value="EWZ32338.1"/>
    <property type="molecule type" value="Genomic_DNA"/>
</dbReference>